<feature type="transmembrane region" description="Helical" evidence="2">
    <location>
        <begin position="112"/>
        <end position="129"/>
    </location>
</feature>
<accession>A0A7C3WUP9</accession>
<feature type="region of interest" description="Disordered" evidence="1">
    <location>
        <begin position="189"/>
        <end position="216"/>
    </location>
</feature>
<keyword evidence="2" id="KW-0472">Membrane</keyword>
<name>A0A7C3WUP9_THEPE</name>
<feature type="transmembrane region" description="Helical" evidence="2">
    <location>
        <begin position="135"/>
        <end position="162"/>
    </location>
</feature>
<proteinExistence type="predicted"/>
<dbReference type="AlphaFoldDB" id="A0A7C3WUP9"/>
<sequence length="247" mass="26002">MAGGRVDLVRAGFHLWASMYRHSKTALLVTLLRTYLVLLFLAALGGGTSRHSLAAQALASLLITTTVDSMWDMAGSLLAQRLAGVLTYAALAPRRLSEVVLLTYMPRYLAEAALKALSLAPVLIALAGADGLVLLGVALALGLVGALPLAGIGLLVAMLTLLAREEAPWLDWLAPLAPHTLRCRLPRHSPTRRAQASGAPPPNHLPLPGCRPAGQRGRAGQAARALRLAGGHGHRGGCGRVQRSWQD</sequence>
<keyword evidence="2" id="KW-0812">Transmembrane</keyword>
<comment type="caution">
    <text evidence="3">The sequence shown here is derived from an EMBL/GenBank/DDBJ whole genome shotgun (WGS) entry which is preliminary data.</text>
</comment>
<gene>
    <name evidence="3" type="ORF">ENV88_00750</name>
</gene>
<organism evidence="3">
    <name type="scientific">Thermofilum pendens</name>
    <dbReference type="NCBI Taxonomy" id="2269"/>
    <lineage>
        <taxon>Archaea</taxon>
        <taxon>Thermoproteota</taxon>
        <taxon>Thermoprotei</taxon>
        <taxon>Thermofilales</taxon>
        <taxon>Thermofilaceae</taxon>
        <taxon>Thermofilum</taxon>
    </lineage>
</organism>
<evidence type="ECO:0000313" key="3">
    <source>
        <dbReference type="EMBL" id="HGB24587.1"/>
    </source>
</evidence>
<keyword evidence="2" id="KW-1133">Transmembrane helix</keyword>
<reference evidence="3" key="1">
    <citation type="journal article" date="2020" name="mSystems">
        <title>Genome- and Community-Level Interaction Insights into Carbon Utilization and Element Cycling Functions of Hydrothermarchaeota in Hydrothermal Sediment.</title>
        <authorList>
            <person name="Zhou Z."/>
            <person name="Liu Y."/>
            <person name="Xu W."/>
            <person name="Pan J."/>
            <person name="Luo Z.H."/>
            <person name="Li M."/>
        </authorList>
    </citation>
    <scope>NUCLEOTIDE SEQUENCE [LARGE SCALE GENOMIC DNA]</scope>
    <source>
        <strain evidence="3">SpSt-8</strain>
    </source>
</reference>
<evidence type="ECO:0000256" key="1">
    <source>
        <dbReference type="SAM" id="MobiDB-lite"/>
    </source>
</evidence>
<dbReference type="EMBL" id="DTIB01000018">
    <property type="protein sequence ID" value="HGB24587.1"/>
    <property type="molecule type" value="Genomic_DNA"/>
</dbReference>
<evidence type="ECO:0000256" key="2">
    <source>
        <dbReference type="SAM" id="Phobius"/>
    </source>
</evidence>
<protein>
    <submittedName>
        <fullName evidence="3">Uncharacterized protein</fullName>
    </submittedName>
</protein>